<dbReference type="GO" id="GO:0006310">
    <property type="term" value="P:DNA recombination"/>
    <property type="evidence" value="ECO:0007669"/>
    <property type="project" value="InterPro"/>
</dbReference>
<keyword evidence="7 9" id="KW-0234">DNA repair</keyword>
<keyword evidence="5 9" id="KW-0227">DNA damage</keyword>
<proteinExistence type="inferred from homology"/>
<evidence type="ECO:0000256" key="3">
    <source>
        <dbReference type="ARBA" id="ARBA00021315"/>
    </source>
</evidence>
<dbReference type="EMBL" id="JAGIBU010000001">
    <property type="protein sequence ID" value="MBS7824152.1"/>
    <property type="molecule type" value="Genomic_DNA"/>
</dbReference>
<dbReference type="CDD" id="cd03241">
    <property type="entry name" value="ABC_RecN"/>
    <property type="match status" value="2"/>
</dbReference>
<dbReference type="AlphaFoldDB" id="A0AB35BY11"/>
<name>A0AB35BY11_9GAMM</name>
<dbReference type="PIRSF" id="PIRSF003128">
    <property type="entry name" value="RecN"/>
    <property type="match status" value="1"/>
</dbReference>
<dbReference type="Proteomes" id="UP000680020">
    <property type="component" value="Unassembled WGS sequence"/>
</dbReference>
<evidence type="ECO:0000259" key="11">
    <source>
        <dbReference type="Pfam" id="PF02463"/>
    </source>
</evidence>
<keyword evidence="10" id="KW-0175">Coiled coil</keyword>
<dbReference type="FunFam" id="3.40.50.300:FF:000319">
    <property type="entry name" value="DNA repair protein RecN"/>
    <property type="match status" value="1"/>
</dbReference>
<dbReference type="GO" id="GO:0005524">
    <property type="term" value="F:ATP binding"/>
    <property type="evidence" value="ECO:0007669"/>
    <property type="project" value="UniProtKB-KW"/>
</dbReference>
<dbReference type="NCBIfam" id="TIGR00634">
    <property type="entry name" value="recN"/>
    <property type="match status" value="1"/>
</dbReference>
<dbReference type="NCBIfam" id="NF008121">
    <property type="entry name" value="PRK10869.1"/>
    <property type="match status" value="1"/>
</dbReference>
<dbReference type="Pfam" id="PF02463">
    <property type="entry name" value="SMC_N"/>
    <property type="match status" value="1"/>
</dbReference>
<dbReference type="RefSeq" id="WP_213403434.1">
    <property type="nucleotide sequence ID" value="NZ_JAGIBT010000004.1"/>
</dbReference>
<dbReference type="SUPFAM" id="SSF52540">
    <property type="entry name" value="P-loop containing nucleoside triphosphate hydrolases"/>
    <property type="match status" value="1"/>
</dbReference>
<organism evidence="12 13">
    <name type="scientific">Wohlfahrtiimonas chitiniclastica</name>
    <dbReference type="NCBI Taxonomy" id="400946"/>
    <lineage>
        <taxon>Bacteria</taxon>
        <taxon>Pseudomonadati</taxon>
        <taxon>Pseudomonadota</taxon>
        <taxon>Gammaproteobacteria</taxon>
        <taxon>Cardiobacteriales</taxon>
        <taxon>Ignatzschineriaceae</taxon>
        <taxon>Wohlfahrtiimonas</taxon>
    </lineage>
</organism>
<protein>
    <recommendedName>
        <fullName evidence="3 9">DNA repair protein RecN</fullName>
    </recommendedName>
    <alternativeName>
        <fullName evidence="8 9">Recombination protein N</fullName>
    </alternativeName>
</protein>
<evidence type="ECO:0000256" key="8">
    <source>
        <dbReference type="ARBA" id="ARBA00033408"/>
    </source>
</evidence>
<keyword evidence="6" id="KW-0067">ATP-binding</keyword>
<evidence type="ECO:0000256" key="1">
    <source>
        <dbReference type="ARBA" id="ARBA00003618"/>
    </source>
</evidence>
<dbReference type="InterPro" id="IPR004604">
    <property type="entry name" value="DNA_recomb/repair_RecN"/>
</dbReference>
<feature type="coiled-coil region" evidence="10">
    <location>
        <begin position="150"/>
        <end position="194"/>
    </location>
</feature>
<dbReference type="PANTHER" id="PTHR11059">
    <property type="entry name" value="DNA REPAIR PROTEIN RECN"/>
    <property type="match status" value="1"/>
</dbReference>
<evidence type="ECO:0000256" key="7">
    <source>
        <dbReference type="ARBA" id="ARBA00023204"/>
    </source>
</evidence>
<keyword evidence="4" id="KW-0547">Nucleotide-binding</keyword>
<dbReference type="PANTHER" id="PTHR11059:SF0">
    <property type="entry name" value="DNA REPAIR PROTEIN RECN"/>
    <property type="match status" value="1"/>
</dbReference>
<dbReference type="InterPro" id="IPR027417">
    <property type="entry name" value="P-loop_NTPase"/>
</dbReference>
<evidence type="ECO:0000313" key="12">
    <source>
        <dbReference type="EMBL" id="MBS7824152.1"/>
    </source>
</evidence>
<gene>
    <name evidence="12" type="primary">recN</name>
    <name evidence="12" type="ORF">J7561_02895</name>
</gene>
<comment type="similarity">
    <text evidence="2 9">Belongs to the RecN family.</text>
</comment>
<dbReference type="GO" id="GO:0006281">
    <property type="term" value="P:DNA repair"/>
    <property type="evidence" value="ECO:0007669"/>
    <property type="project" value="UniProtKB-KW"/>
</dbReference>
<evidence type="ECO:0000256" key="10">
    <source>
        <dbReference type="SAM" id="Coils"/>
    </source>
</evidence>
<evidence type="ECO:0000313" key="13">
    <source>
        <dbReference type="Proteomes" id="UP000680020"/>
    </source>
</evidence>
<evidence type="ECO:0000256" key="6">
    <source>
        <dbReference type="ARBA" id="ARBA00022840"/>
    </source>
</evidence>
<comment type="function">
    <text evidence="1 9">May be involved in recombinational repair of damaged DNA.</text>
</comment>
<dbReference type="GO" id="GO:0043590">
    <property type="term" value="C:bacterial nucleoid"/>
    <property type="evidence" value="ECO:0007669"/>
    <property type="project" value="TreeGrafter"/>
</dbReference>
<feature type="coiled-coil region" evidence="10">
    <location>
        <begin position="289"/>
        <end position="316"/>
    </location>
</feature>
<comment type="caution">
    <text evidence="12">The sequence shown here is derived from an EMBL/GenBank/DDBJ whole genome shotgun (WGS) entry which is preliminary data.</text>
</comment>
<dbReference type="InterPro" id="IPR003395">
    <property type="entry name" value="RecF/RecN/SMC_N"/>
</dbReference>
<dbReference type="GO" id="GO:0009432">
    <property type="term" value="P:SOS response"/>
    <property type="evidence" value="ECO:0007669"/>
    <property type="project" value="UniProtKB-ARBA"/>
</dbReference>
<accession>A0AB35BY11</accession>
<reference evidence="12" key="1">
    <citation type="submission" date="2021-03" db="EMBL/GenBank/DDBJ databases">
        <title>Identification and antibiotic profiling of Wohlfahrtiimonas chitiniclastica, an underestimated human pathogen.</title>
        <authorList>
            <person name="Kopf A."/>
            <person name="Bunk B."/>
            <person name="Coldewey S."/>
            <person name="Gunzer F."/>
            <person name="Riedel T."/>
            <person name="Schroettner P."/>
        </authorList>
    </citation>
    <scope>NUCLEOTIDE SEQUENCE</scope>
    <source>
        <strain evidence="12">DSM 100917</strain>
    </source>
</reference>
<evidence type="ECO:0000256" key="9">
    <source>
        <dbReference type="PIRNR" id="PIRNR003128"/>
    </source>
</evidence>
<evidence type="ECO:0000256" key="4">
    <source>
        <dbReference type="ARBA" id="ARBA00022741"/>
    </source>
</evidence>
<evidence type="ECO:0000256" key="2">
    <source>
        <dbReference type="ARBA" id="ARBA00009441"/>
    </source>
</evidence>
<feature type="domain" description="RecF/RecN/SMC N-terminal" evidence="11">
    <location>
        <begin position="2"/>
        <end position="506"/>
    </location>
</feature>
<dbReference type="FunFam" id="3.40.50.300:FF:000356">
    <property type="entry name" value="DNA repair protein RecN"/>
    <property type="match status" value="1"/>
</dbReference>
<sequence length="554" mass="62362">MLVELTIENLAIIDNLSLEFDQGLSVISGETGAGKSITVDALSYILGGKVDHNMISHDKTQCNLVAHFDVSNIPKARTWLKEQSIESTEGECIIRRVINKEGRSKNYINGQSMPLHALKSLGEMLIDIHGQHAHQSLVKDTHQRELLDQYAETETELLEIARLAKEIKQRTEQLERLKNQDDSMRERVEFLNFQLQEFKNIAPKEGEWESIVEQHNEVSHAEEFQEGIQLSLGYLDDERGVLTLLNKVSAQLTALAKLDQKFQTYADMINEAEILCSEVTNDLNRLDGIEVDEKTILRLESRMRELNDLARKHRVEPEDLLKKQAEIEDEINSQFLSEDAIIDLENELKAEQEKWQAAAHRITQLRINAIESLNPEITAAMQGLSMVGGAFDIRLLPEKPYSSHGQERVEFYVRSNPGMPFYPLGKVASGGELARISLAISVILSMKSSLPTLIFDEVDTGVGGAVAEIIGKHLQELSKGRQVFCVTHLPQVASFGHHHFAVSKSKSKDHTETEIKKLSNDERIHEIARMLGGVKLTEATFNHAREMLSASHSE</sequence>
<evidence type="ECO:0000256" key="5">
    <source>
        <dbReference type="ARBA" id="ARBA00022763"/>
    </source>
</evidence>
<dbReference type="Gene3D" id="3.40.50.300">
    <property type="entry name" value="P-loop containing nucleotide triphosphate hydrolases"/>
    <property type="match status" value="2"/>
</dbReference>